<gene>
    <name evidence="3" type="ORF">D9T17_01640</name>
</gene>
<dbReference type="Proteomes" id="UP000275910">
    <property type="component" value="Unassembled WGS sequence"/>
</dbReference>
<dbReference type="AlphaFoldDB" id="A0A3N2RNN1"/>
<reference evidence="3 4" key="1">
    <citation type="submission" date="2018-10" db="EMBL/GenBank/DDBJ databases">
        <title>The genome of Lysobacter enzymogenes OH11.</title>
        <authorList>
            <person name="Liu F."/>
            <person name="Zhao Y."/>
            <person name="Qian G."/>
            <person name="Chen Y."/>
            <person name="Xu H."/>
        </authorList>
    </citation>
    <scope>NUCLEOTIDE SEQUENCE [LARGE SCALE GENOMIC DNA]</scope>
    <source>
        <strain evidence="3 4">OH11</strain>
    </source>
</reference>
<evidence type="ECO:0000256" key="1">
    <source>
        <dbReference type="SAM" id="MobiDB-lite"/>
    </source>
</evidence>
<dbReference type="Pfam" id="PF13688">
    <property type="entry name" value="Reprolysin_5"/>
    <property type="match status" value="1"/>
</dbReference>
<proteinExistence type="predicted"/>
<evidence type="ECO:0000256" key="2">
    <source>
        <dbReference type="SAM" id="SignalP"/>
    </source>
</evidence>
<feature type="region of interest" description="Disordered" evidence="1">
    <location>
        <begin position="170"/>
        <end position="194"/>
    </location>
</feature>
<comment type="caution">
    <text evidence="3">The sequence shown here is derived from an EMBL/GenBank/DDBJ whole genome shotgun (WGS) entry which is preliminary data.</text>
</comment>
<dbReference type="SUPFAM" id="SSF55486">
    <property type="entry name" value="Metalloproteases ('zincins'), catalytic domain"/>
    <property type="match status" value="1"/>
</dbReference>
<name>A0A3N2RNN1_LYSEN</name>
<evidence type="ECO:0000313" key="4">
    <source>
        <dbReference type="Proteomes" id="UP000275910"/>
    </source>
</evidence>
<evidence type="ECO:0000313" key="3">
    <source>
        <dbReference type="EMBL" id="ROU09047.1"/>
    </source>
</evidence>
<feature type="signal peptide" evidence="2">
    <location>
        <begin position="1"/>
        <end position="23"/>
    </location>
</feature>
<dbReference type="Gene3D" id="3.40.390.10">
    <property type="entry name" value="Collagenase (Catalytic Domain)"/>
    <property type="match status" value="1"/>
</dbReference>
<organism evidence="3 4">
    <name type="scientific">Lysobacter enzymogenes</name>
    <dbReference type="NCBI Taxonomy" id="69"/>
    <lineage>
        <taxon>Bacteria</taxon>
        <taxon>Pseudomonadati</taxon>
        <taxon>Pseudomonadota</taxon>
        <taxon>Gammaproteobacteria</taxon>
        <taxon>Lysobacterales</taxon>
        <taxon>Lysobacteraceae</taxon>
        <taxon>Lysobacter</taxon>
    </lineage>
</organism>
<accession>A0A3N2RNN1</accession>
<dbReference type="EMBL" id="RCTY01000005">
    <property type="protein sequence ID" value="ROU09047.1"/>
    <property type="molecule type" value="Genomic_DNA"/>
</dbReference>
<protein>
    <recommendedName>
        <fullName evidence="5">Metallo-peptidase family M12</fullName>
    </recommendedName>
</protein>
<keyword evidence="2" id="KW-0732">Signal</keyword>
<evidence type="ECO:0008006" key="5">
    <source>
        <dbReference type="Google" id="ProtNLM"/>
    </source>
</evidence>
<feature type="chain" id="PRO_5018185431" description="Metallo-peptidase family M12" evidence="2">
    <location>
        <begin position="24"/>
        <end position="430"/>
    </location>
</feature>
<dbReference type="InterPro" id="IPR024079">
    <property type="entry name" value="MetalloPept_cat_dom_sf"/>
</dbReference>
<dbReference type="GO" id="GO:0008237">
    <property type="term" value="F:metallopeptidase activity"/>
    <property type="evidence" value="ECO:0007669"/>
    <property type="project" value="InterPro"/>
</dbReference>
<sequence>MHKTILVASMTVVLAASASLAGAQSSAAPELFQAQSPRLAAAATANVPASLDGMLRGKSAQWAAAVSVDRKLLAGAQRELTLSLPEGARMHMRLAKSYRTPAGDVVWSGADRLQPNGQLQLGKQPPSTALFVVRGERVTGQIVAASGEVYELLTSENGAQQYLVKRDPASLEGADDTPAHSDLPAQPDRGPTARPAANALLADTVIRVLQVYTPEAVTELGGQNSANDRAAFFIAQSNTAFANNVLPVRFESAGVRFATQGQATNVSDTLLSRIRVTNDGWYDAYSTTERNNTAADLVTLVVRDGLQTSGGALLCGQAAAIGASAANGFFVQNHSCSTFTFVHEAAHLFGARHDNDPTNTPFAFGHGYVNSAGNFRTIMAVNSNPQPRIGYFSTTDQSFVSGGVSRPLGTSTRDNERVMHERAAAIAAFR</sequence>